<evidence type="ECO:0000313" key="11">
    <source>
        <dbReference type="Proteomes" id="UP001597191"/>
    </source>
</evidence>
<comment type="caution">
    <text evidence="10">The sequence shown here is derived from an EMBL/GenBank/DDBJ whole genome shotgun (WGS) entry which is preliminary data.</text>
</comment>
<dbReference type="SMART" id="SM00382">
    <property type="entry name" value="AAA"/>
    <property type="match status" value="1"/>
</dbReference>
<dbReference type="EMBL" id="JBHTOH010000085">
    <property type="protein sequence ID" value="MFD1411677.1"/>
    <property type="molecule type" value="Genomic_DNA"/>
</dbReference>
<dbReference type="Gene3D" id="3.40.50.300">
    <property type="entry name" value="P-loop containing nucleotide triphosphate hydrolases"/>
    <property type="match status" value="1"/>
</dbReference>
<dbReference type="Proteomes" id="UP001597191">
    <property type="component" value="Unassembled WGS sequence"/>
</dbReference>
<feature type="domain" description="ABC transporter" evidence="8">
    <location>
        <begin position="323"/>
        <end position="526"/>
    </location>
</feature>
<dbReference type="PROSITE" id="PS50929">
    <property type="entry name" value="ABC_TM1F"/>
    <property type="match status" value="1"/>
</dbReference>
<dbReference type="RefSeq" id="WP_125650267.1">
    <property type="nucleotide sequence ID" value="NZ_JBHTOH010000085.1"/>
</dbReference>
<dbReference type="InterPro" id="IPR036640">
    <property type="entry name" value="ABC1_TM_sf"/>
</dbReference>
<gene>
    <name evidence="10" type="ORF">ACFQ4R_08780</name>
</gene>
<feature type="transmembrane region" description="Helical" evidence="7">
    <location>
        <begin position="126"/>
        <end position="150"/>
    </location>
</feature>
<comment type="subcellular location">
    <subcellularLocation>
        <location evidence="1">Cell membrane</location>
        <topology evidence="1">Multi-pass membrane protein</topology>
    </subcellularLocation>
</comment>
<keyword evidence="2 7" id="KW-0812">Transmembrane</keyword>
<dbReference type="SUPFAM" id="SSF90123">
    <property type="entry name" value="ABC transporter transmembrane region"/>
    <property type="match status" value="1"/>
</dbReference>
<feature type="transmembrane region" description="Helical" evidence="7">
    <location>
        <begin position="12"/>
        <end position="33"/>
    </location>
</feature>
<dbReference type="SUPFAM" id="SSF52540">
    <property type="entry name" value="P-loop containing nucleoside triphosphate hydrolases"/>
    <property type="match status" value="1"/>
</dbReference>
<evidence type="ECO:0000259" key="9">
    <source>
        <dbReference type="PROSITE" id="PS50929"/>
    </source>
</evidence>
<dbReference type="PANTHER" id="PTHR24221">
    <property type="entry name" value="ATP-BINDING CASSETTE SUB-FAMILY B"/>
    <property type="match status" value="1"/>
</dbReference>
<keyword evidence="5 7" id="KW-1133">Transmembrane helix</keyword>
<proteinExistence type="predicted"/>
<feature type="transmembrane region" description="Helical" evidence="7">
    <location>
        <begin position="275"/>
        <end position="295"/>
    </location>
</feature>
<feature type="transmembrane region" description="Helical" evidence="7">
    <location>
        <begin position="48"/>
        <end position="68"/>
    </location>
</feature>
<evidence type="ECO:0000256" key="1">
    <source>
        <dbReference type="ARBA" id="ARBA00004651"/>
    </source>
</evidence>
<evidence type="ECO:0000259" key="8">
    <source>
        <dbReference type="PROSITE" id="PS50893"/>
    </source>
</evidence>
<dbReference type="InterPro" id="IPR003439">
    <property type="entry name" value="ABC_transporter-like_ATP-bd"/>
</dbReference>
<name>A0ABW4BRR3_9LACO</name>
<feature type="domain" description="ABC transmembrane type-1" evidence="9">
    <location>
        <begin position="16"/>
        <end position="294"/>
    </location>
</feature>
<dbReference type="InterPro" id="IPR003593">
    <property type="entry name" value="AAA+_ATPase"/>
</dbReference>
<dbReference type="PANTHER" id="PTHR24221:SF654">
    <property type="entry name" value="ATP-BINDING CASSETTE SUB-FAMILY B MEMBER 6"/>
    <property type="match status" value="1"/>
</dbReference>
<reference evidence="11" key="1">
    <citation type="journal article" date="2019" name="Int. J. Syst. Evol. Microbiol.">
        <title>The Global Catalogue of Microorganisms (GCM) 10K type strain sequencing project: providing services to taxonomists for standard genome sequencing and annotation.</title>
        <authorList>
            <consortium name="The Broad Institute Genomics Platform"/>
            <consortium name="The Broad Institute Genome Sequencing Center for Infectious Disease"/>
            <person name="Wu L."/>
            <person name="Ma J."/>
        </authorList>
    </citation>
    <scope>NUCLEOTIDE SEQUENCE [LARGE SCALE GENOMIC DNA]</scope>
    <source>
        <strain evidence="11">CCM 8937</strain>
    </source>
</reference>
<evidence type="ECO:0000256" key="4">
    <source>
        <dbReference type="ARBA" id="ARBA00022840"/>
    </source>
</evidence>
<dbReference type="InterPro" id="IPR017871">
    <property type="entry name" value="ABC_transporter-like_CS"/>
</dbReference>
<dbReference type="GO" id="GO:0005524">
    <property type="term" value="F:ATP binding"/>
    <property type="evidence" value="ECO:0007669"/>
    <property type="project" value="UniProtKB-KW"/>
</dbReference>
<dbReference type="InterPro" id="IPR039421">
    <property type="entry name" value="Type_1_exporter"/>
</dbReference>
<evidence type="ECO:0000256" key="3">
    <source>
        <dbReference type="ARBA" id="ARBA00022741"/>
    </source>
</evidence>
<dbReference type="PROSITE" id="PS00211">
    <property type="entry name" value="ABC_TRANSPORTER_1"/>
    <property type="match status" value="1"/>
</dbReference>
<keyword evidence="4 10" id="KW-0067">ATP-binding</keyword>
<organism evidence="10 11">
    <name type="scientific">Lapidilactobacillus gannanensis</name>
    <dbReference type="NCBI Taxonomy" id="2486002"/>
    <lineage>
        <taxon>Bacteria</taxon>
        <taxon>Bacillati</taxon>
        <taxon>Bacillota</taxon>
        <taxon>Bacilli</taxon>
        <taxon>Lactobacillales</taxon>
        <taxon>Lactobacillaceae</taxon>
        <taxon>Lapidilactobacillus</taxon>
    </lineage>
</organism>
<keyword evidence="6 7" id="KW-0472">Membrane</keyword>
<dbReference type="Gene3D" id="1.20.1560.10">
    <property type="entry name" value="ABC transporter type 1, transmembrane domain"/>
    <property type="match status" value="1"/>
</dbReference>
<evidence type="ECO:0000313" key="10">
    <source>
        <dbReference type="EMBL" id="MFD1411677.1"/>
    </source>
</evidence>
<dbReference type="Pfam" id="PF00664">
    <property type="entry name" value="ABC_membrane"/>
    <property type="match status" value="1"/>
</dbReference>
<protein>
    <submittedName>
        <fullName evidence="10">ATP-binding cassette domain-containing protein</fullName>
    </submittedName>
</protein>
<feature type="transmembrane region" description="Helical" evidence="7">
    <location>
        <begin position="248"/>
        <end position="269"/>
    </location>
</feature>
<evidence type="ECO:0000256" key="5">
    <source>
        <dbReference type="ARBA" id="ARBA00022989"/>
    </source>
</evidence>
<dbReference type="InterPro" id="IPR027417">
    <property type="entry name" value="P-loop_NTPase"/>
</dbReference>
<dbReference type="Pfam" id="PF00005">
    <property type="entry name" value="ABC_tran"/>
    <property type="match status" value="1"/>
</dbReference>
<dbReference type="PROSITE" id="PS50893">
    <property type="entry name" value="ABC_TRANSPORTER_2"/>
    <property type="match status" value="1"/>
</dbReference>
<keyword evidence="11" id="KW-1185">Reference proteome</keyword>
<evidence type="ECO:0000256" key="6">
    <source>
        <dbReference type="ARBA" id="ARBA00023136"/>
    </source>
</evidence>
<accession>A0ABW4BRR3</accession>
<dbReference type="InterPro" id="IPR011527">
    <property type="entry name" value="ABC1_TM_dom"/>
</dbReference>
<sequence>MKRYLKMFRGTLMGYTVLTAAIIFSQTFTSVAISKVIDTLIKKNQRQFFFWLALSIIATVFMVLADLYSEIWQQKITQSVDTAIRTDLGTGIANLDYQAVTKRTTGEYSSWFNNDISQIEQKGLQALFNIIMYAFGLLFPIMMLFSYHWLIGVSGIVLAILSTIIPRITTSWVTVATKRLTEQNEKMNHVVQNVLGGFEVLFAFHKRIEIPRLIKQQSEATKAAAVNQSVKTAQAGLVNGLFGQVSQYVIIITTSLLVLNGQLTAGSFYATGNLAGIFVTSFTGLGNAIVSFKLMSAICKKYQGLDYTPHVDAEFDEAARPDLTVSQLAVGDRDNTWLAPISFKVPFDHKVFVAGPSGAGKTTLLKTLASLVTPSTGNYSWQVATVSYQQQVLYVPQATHIFSGSIRYNLTLASTISDTELWQTLKLVQLETRIKQLPQQLDTEISELSDELSGGERQRLCIARAILTKAPVLLLDEVTANVDQDTATAIETAILQEPQRTVLFTSHRSADGANRLVDQTVAVKPVA</sequence>
<feature type="transmembrane region" description="Helical" evidence="7">
    <location>
        <begin position="156"/>
        <end position="177"/>
    </location>
</feature>
<evidence type="ECO:0000256" key="2">
    <source>
        <dbReference type="ARBA" id="ARBA00022692"/>
    </source>
</evidence>
<evidence type="ECO:0000256" key="7">
    <source>
        <dbReference type="SAM" id="Phobius"/>
    </source>
</evidence>
<keyword evidence="3" id="KW-0547">Nucleotide-binding</keyword>